<proteinExistence type="predicted"/>
<evidence type="ECO:0000313" key="3">
    <source>
        <dbReference type="Proteomes" id="UP000784294"/>
    </source>
</evidence>
<gene>
    <name evidence="2" type="ORF">PXEA_LOCUS5704</name>
</gene>
<feature type="region of interest" description="Disordered" evidence="1">
    <location>
        <begin position="126"/>
        <end position="154"/>
    </location>
</feature>
<feature type="compositionally biased region" description="Low complexity" evidence="1">
    <location>
        <begin position="130"/>
        <end position="154"/>
    </location>
</feature>
<feature type="region of interest" description="Disordered" evidence="1">
    <location>
        <begin position="63"/>
        <end position="112"/>
    </location>
</feature>
<sequence length="271" mass="29082">MTFASTLSQAEALLQPSDLKASSSDILPTVSELDVQLVFGSLLELHNNIRMLVDALEAETDEAEPCQPVGTSTNTTSIVNATTEPGADKTARSDQIQTIHPSPVRNESVVSSTHLDYKKSHLDSWDRVGSANSPSLSRSSSPSPSLSISSAPLASSPPSVFTLQSGMLKPPTPMQPRSILGNRIGPAVSGPHLDRRTIRRRKRRLVGVCLIEPAEDDSLDVFSQYASTILGADSRDRSWQLADSPEVAGALCRLSRTLLHTATRAKASFNI</sequence>
<name>A0A448WI00_9PLAT</name>
<dbReference type="EMBL" id="CAAALY010014246">
    <property type="protein sequence ID" value="VEL12264.1"/>
    <property type="molecule type" value="Genomic_DNA"/>
</dbReference>
<protein>
    <submittedName>
        <fullName evidence="2">Uncharacterized protein</fullName>
    </submittedName>
</protein>
<evidence type="ECO:0000256" key="1">
    <source>
        <dbReference type="SAM" id="MobiDB-lite"/>
    </source>
</evidence>
<evidence type="ECO:0000313" key="2">
    <source>
        <dbReference type="EMBL" id="VEL12264.1"/>
    </source>
</evidence>
<dbReference type="AlphaFoldDB" id="A0A448WI00"/>
<reference evidence="2" key="1">
    <citation type="submission" date="2018-11" db="EMBL/GenBank/DDBJ databases">
        <authorList>
            <consortium name="Pathogen Informatics"/>
        </authorList>
    </citation>
    <scope>NUCLEOTIDE SEQUENCE</scope>
</reference>
<accession>A0A448WI00</accession>
<organism evidence="2 3">
    <name type="scientific">Protopolystoma xenopodis</name>
    <dbReference type="NCBI Taxonomy" id="117903"/>
    <lineage>
        <taxon>Eukaryota</taxon>
        <taxon>Metazoa</taxon>
        <taxon>Spiralia</taxon>
        <taxon>Lophotrochozoa</taxon>
        <taxon>Platyhelminthes</taxon>
        <taxon>Monogenea</taxon>
        <taxon>Polyopisthocotylea</taxon>
        <taxon>Polystomatidea</taxon>
        <taxon>Polystomatidae</taxon>
        <taxon>Protopolystoma</taxon>
    </lineage>
</organism>
<feature type="compositionally biased region" description="Polar residues" evidence="1">
    <location>
        <begin position="69"/>
        <end position="83"/>
    </location>
</feature>
<dbReference type="Proteomes" id="UP000784294">
    <property type="component" value="Unassembled WGS sequence"/>
</dbReference>
<comment type="caution">
    <text evidence="2">The sequence shown here is derived from an EMBL/GenBank/DDBJ whole genome shotgun (WGS) entry which is preliminary data.</text>
</comment>
<keyword evidence="3" id="KW-1185">Reference proteome</keyword>